<dbReference type="SUPFAM" id="SSF56059">
    <property type="entry name" value="Glutathione synthetase ATP-binding domain-like"/>
    <property type="match status" value="1"/>
</dbReference>
<dbReference type="EMBL" id="SLWB01000001">
    <property type="protein sequence ID" value="TCN72920.1"/>
    <property type="molecule type" value="Genomic_DNA"/>
</dbReference>
<protein>
    <submittedName>
        <fullName evidence="3">Response regulator receiver domain-containing protein</fullName>
    </submittedName>
</protein>
<dbReference type="GO" id="GO:0005524">
    <property type="term" value="F:ATP binding"/>
    <property type="evidence" value="ECO:0007669"/>
    <property type="project" value="InterPro"/>
</dbReference>
<dbReference type="PROSITE" id="PS50110">
    <property type="entry name" value="RESPONSE_REGULATORY"/>
    <property type="match status" value="1"/>
</dbReference>
<dbReference type="InterPro" id="IPR001789">
    <property type="entry name" value="Sig_transdc_resp-reg_receiver"/>
</dbReference>
<proteinExistence type="predicted"/>
<dbReference type="Gene3D" id="3.30.1490.20">
    <property type="entry name" value="ATP-grasp fold, A domain"/>
    <property type="match status" value="1"/>
</dbReference>
<dbReference type="Proteomes" id="UP000294830">
    <property type="component" value="Unassembled WGS sequence"/>
</dbReference>
<evidence type="ECO:0000256" key="1">
    <source>
        <dbReference type="PROSITE-ProRule" id="PRU00169"/>
    </source>
</evidence>
<dbReference type="GO" id="GO:0016301">
    <property type="term" value="F:kinase activity"/>
    <property type="evidence" value="ECO:0007669"/>
    <property type="project" value="InterPro"/>
</dbReference>
<evidence type="ECO:0000313" key="3">
    <source>
        <dbReference type="EMBL" id="TCN72920.1"/>
    </source>
</evidence>
<dbReference type="CDD" id="cd00156">
    <property type="entry name" value="REC"/>
    <property type="match status" value="1"/>
</dbReference>
<sequence>MIDSIPEGKELSPSTIEFADTSFHKLMPRRIHKVLLICSSYDAFILEEDGRIEEQIFKEYVSLNLRYPPNFYKVSSGQEALERLKTESFDLIISMLNIGEMDIFSLSHTFKELDPDTPIVVLTHFSREVSMKMEKEDLSAIDYVFCWLGNADLLLAIIKLIEDKMNADNDLLDIGVQAIILVEDSVRYYSSYLPNLYKVVLNQSRNFVREAVNEQQQNLRMRGRPKILLATTYDEAMELYDKYKNNLLGVVSDVSFKVNHRRDSKTRAGITLCKVIRREDPYMPFIFQSSDLNNKSVAEDLGAGFIHKYSKTLSHELIEYVREYFFFGSFKFVDPVTKTVIYEAHNLKTLCEALMNIPDESLYYHASHNHLSKWLFARALFPIAELFKSLQATDFADMGALREYVSRAINQYRLETGRGVIGKFNRNDYNEQLQISRIGEGSLGGKARGLAFIDMMLKKYNLFNKYEGVVINIPRSTIISTEFFDQFMEENKLYKYARTEETDAKILKRFIRAKLPNELVEDLRVFIRNVKNPIAVRSSSKLEDSYYQPFAGIYSTYMIPRVEDDEECLHMLVQAIKSVYASVFYASSRGYIFATSNVLDEEKMGVVLQEVCGTRHENLYYPTFSGVARSINFYPLGVESSHDGVASVAFGLGKFIVDGGMTMRFSPKHPKHLLQLSTPQMALRDTQRMFYALDLDPAAFTISTDDGVNLQRLEIDTKSNYEGMQHVASFYDSRDDMVRDYYQPSGWRIISFAQILKYGTFPLAEILNELLALCQKEMNSPIEIEFAVNFDVEPGQPKVFNFLQIRPIVENEEMEDLQIGQMSSDDALLYSNSALGHGVMEGIRSVVYVRPEAFDSAYTRQIAEDLEKINKTYKDKGEYYVLVGPGRWGSSDPWLGIPVKWPQISEARLIVECGLQNFRVDPSQGSHFFQNITSFRVGYFTINPFMDDGKFDVSILDSLPATFENKYIREVVLEKPLTIIVDGRNNRGIVNL</sequence>
<dbReference type="Gene3D" id="3.40.50.2300">
    <property type="match status" value="1"/>
</dbReference>
<organism evidence="3 4">
    <name type="scientific">Acetobacteroides hydrogenigenes</name>
    <dbReference type="NCBI Taxonomy" id="979970"/>
    <lineage>
        <taxon>Bacteria</taxon>
        <taxon>Pseudomonadati</taxon>
        <taxon>Bacteroidota</taxon>
        <taxon>Bacteroidia</taxon>
        <taxon>Bacteroidales</taxon>
        <taxon>Rikenellaceae</taxon>
        <taxon>Acetobacteroides</taxon>
    </lineage>
</organism>
<evidence type="ECO:0000313" key="4">
    <source>
        <dbReference type="Proteomes" id="UP000294830"/>
    </source>
</evidence>
<dbReference type="Pfam" id="PF00072">
    <property type="entry name" value="Response_reg"/>
    <property type="match status" value="1"/>
</dbReference>
<dbReference type="InterPro" id="IPR013815">
    <property type="entry name" value="ATP_grasp_subdomain_1"/>
</dbReference>
<keyword evidence="4" id="KW-1185">Reference proteome</keyword>
<dbReference type="InterPro" id="IPR002192">
    <property type="entry name" value="PPDK_AMP/ATP-bd"/>
</dbReference>
<accession>A0A4R2F6R0</accession>
<dbReference type="OrthoDB" id="9812167at2"/>
<comment type="caution">
    <text evidence="3">The sequence shown here is derived from an EMBL/GenBank/DDBJ whole genome shotgun (WGS) entry which is preliminary data.</text>
</comment>
<dbReference type="InterPro" id="IPR011006">
    <property type="entry name" value="CheY-like_superfamily"/>
</dbReference>
<dbReference type="RefSeq" id="WP_131837708.1">
    <property type="nucleotide sequence ID" value="NZ_SLWB01000001.1"/>
</dbReference>
<comment type="caution">
    <text evidence="1">Lacks conserved residue(s) required for the propagation of feature annotation.</text>
</comment>
<dbReference type="SUPFAM" id="SSF52172">
    <property type="entry name" value="CheY-like"/>
    <property type="match status" value="1"/>
</dbReference>
<name>A0A4R2F6R0_9BACT</name>
<gene>
    <name evidence="3" type="ORF">CLV25_101138</name>
</gene>
<feature type="domain" description="Response regulatory" evidence="2">
    <location>
        <begin position="42"/>
        <end position="161"/>
    </location>
</feature>
<dbReference type="Pfam" id="PF01326">
    <property type="entry name" value="PPDK_N"/>
    <property type="match status" value="1"/>
</dbReference>
<dbReference type="AlphaFoldDB" id="A0A4R2F6R0"/>
<dbReference type="GO" id="GO:0000160">
    <property type="term" value="P:phosphorelay signal transduction system"/>
    <property type="evidence" value="ECO:0007669"/>
    <property type="project" value="InterPro"/>
</dbReference>
<evidence type="ECO:0000259" key="2">
    <source>
        <dbReference type="PROSITE" id="PS50110"/>
    </source>
</evidence>
<reference evidence="3 4" key="1">
    <citation type="submission" date="2019-03" db="EMBL/GenBank/DDBJ databases">
        <title>Genomic Encyclopedia of Archaeal and Bacterial Type Strains, Phase II (KMG-II): from individual species to whole genera.</title>
        <authorList>
            <person name="Goeker M."/>
        </authorList>
    </citation>
    <scope>NUCLEOTIDE SEQUENCE [LARGE SCALE GENOMIC DNA]</scope>
    <source>
        <strain evidence="3 4">RL-C</strain>
    </source>
</reference>